<dbReference type="Pfam" id="PF05137">
    <property type="entry name" value="PilN"/>
    <property type="match status" value="1"/>
</dbReference>
<dbReference type="Proteomes" id="UP001197247">
    <property type="component" value="Unassembled WGS sequence"/>
</dbReference>
<feature type="region of interest" description="Disordered" evidence="1">
    <location>
        <begin position="218"/>
        <end position="237"/>
    </location>
</feature>
<keyword evidence="4" id="KW-1185">Reference proteome</keyword>
<dbReference type="InterPro" id="IPR007813">
    <property type="entry name" value="PilN"/>
</dbReference>
<comment type="caution">
    <text evidence="3">The sequence shown here is derived from an EMBL/GenBank/DDBJ whole genome shotgun (WGS) entry which is preliminary data.</text>
</comment>
<dbReference type="PANTHER" id="PTHR40278:SF1">
    <property type="entry name" value="DNA UTILIZATION PROTEIN HOFN"/>
    <property type="match status" value="1"/>
</dbReference>
<evidence type="ECO:0000256" key="1">
    <source>
        <dbReference type="SAM" id="MobiDB-lite"/>
    </source>
</evidence>
<name>A0ABS5TCY6_9ACTN</name>
<feature type="transmembrane region" description="Helical" evidence="2">
    <location>
        <begin position="47"/>
        <end position="67"/>
    </location>
</feature>
<evidence type="ECO:0000313" key="3">
    <source>
        <dbReference type="EMBL" id="MBT0768947.1"/>
    </source>
</evidence>
<sequence>MTEDATATQVQPVVTPGPKPLSWAPVPKVNLLPIEVLEGRSFQRTQLVLAAVVLVVAGAIGVATVWAQNGKDDAQAQADAAQARVSRLQQQQTEYSEVPKIYAQVEAATAARKQALIGDAPWYRYMNELDDARPPTVDFSSVQMTLAAAGSSAVDPLTPAGAATLTIAGQGQDYKGVAEWMDAFDDVPGLQSAKLTSATRTESQVTTFTTVGVAGGQALSGRYQTDDDSADDETADK</sequence>
<evidence type="ECO:0000313" key="4">
    <source>
        <dbReference type="Proteomes" id="UP001197247"/>
    </source>
</evidence>
<reference evidence="3 4" key="1">
    <citation type="submission" date="2021-05" db="EMBL/GenBank/DDBJ databases">
        <title>Kineosporia and Streptomyces sp. nov. two new marine actinobacteria isolated from Coral.</title>
        <authorList>
            <person name="Buangrab K."/>
            <person name="Sutthacheep M."/>
            <person name="Yeemin T."/>
            <person name="Harunari E."/>
            <person name="Igarashi Y."/>
            <person name="Kanchanasin P."/>
            <person name="Tanasupawat S."/>
            <person name="Phongsopitanun W."/>
        </authorList>
    </citation>
    <scope>NUCLEOTIDE SEQUENCE [LARGE SCALE GENOMIC DNA]</scope>
    <source>
        <strain evidence="3 4">J2-2</strain>
    </source>
</reference>
<proteinExistence type="predicted"/>
<feature type="compositionally biased region" description="Acidic residues" evidence="1">
    <location>
        <begin position="226"/>
        <end position="237"/>
    </location>
</feature>
<dbReference type="PANTHER" id="PTHR40278">
    <property type="entry name" value="DNA UTILIZATION PROTEIN HOFN"/>
    <property type="match status" value="1"/>
</dbReference>
<accession>A0ABS5TCY6</accession>
<evidence type="ECO:0000256" key="2">
    <source>
        <dbReference type="SAM" id="Phobius"/>
    </source>
</evidence>
<dbReference type="InterPro" id="IPR052534">
    <property type="entry name" value="Extracell_DNA_Util/SecSys_Comp"/>
</dbReference>
<keyword evidence="2" id="KW-1133">Transmembrane helix</keyword>
<gene>
    <name evidence="3" type="ORF">KIH74_08420</name>
</gene>
<organism evidence="3 4">
    <name type="scientific">Kineosporia corallincola</name>
    <dbReference type="NCBI Taxonomy" id="2835133"/>
    <lineage>
        <taxon>Bacteria</taxon>
        <taxon>Bacillati</taxon>
        <taxon>Actinomycetota</taxon>
        <taxon>Actinomycetes</taxon>
        <taxon>Kineosporiales</taxon>
        <taxon>Kineosporiaceae</taxon>
        <taxon>Kineosporia</taxon>
    </lineage>
</organism>
<keyword evidence="2" id="KW-0812">Transmembrane</keyword>
<keyword evidence="2" id="KW-0472">Membrane</keyword>
<protein>
    <submittedName>
        <fullName evidence="3">PilN domain-containing protein</fullName>
    </submittedName>
</protein>
<dbReference type="RefSeq" id="WP_214155244.1">
    <property type="nucleotide sequence ID" value="NZ_JAHBAY010000003.1"/>
</dbReference>
<dbReference type="EMBL" id="JAHBAY010000003">
    <property type="protein sequence ID" value="MBT0768947.1"/>
    <property type="molecule type" value="Genomic_DNA"/>
</dbReference>